<comment type="caution">
    <text evidence="8">The sequence shown here is derived from an EMBL/GenBank/DDBJ whole genome shotgun (WGS) entry which is preliminary data.</text>
</comment>
<dbReference type="PANTHER" id="PTHR30589:SF0">
    <property type="entry name" value="PHOSPHATIDYLGLYCEROL--PROLIPOPROTEIN DIACYLGLYCERYL TRANSFERASE"/>
    <property type="match status" value="1"/>
</dbReference>
<protein>
    <recommendedName>
        <fullName evidence="7">Phosphatidylglycerol--prolipoprotein diacylglyceryl transferase</fullName>
        <ecNumber evidence="7">2.5.1.145</ecNumber>
    </recommendedName>
</protein>
<evidence type="ECO:0000256" key="7">
    <source>
        <dbReference type="HAMAP-Rule" id="MF_01147"/>
    </source>
</evidence>
<dbReference type="InterPro" id="IPR001640">
    <property type="entry name" value="Lgt"/>
</dbReference>
<dbReference type="OrthoDB" id="871140at2"/>
<feature type="transmembrane region" description="Helical" evidence="7">
    <location>
        <begin position="20"/>
        <end position="38"/>
    </location>
</feature>
<evidence type="ECO:0000256" key="3">
    <source>
        <dbReference type="ARBA" id="ARBA00022679"/>
    </source>
</evidence>
<reference evidence="8 9" key="1">
    <citation type="submission" date="2019-01" db="EMBL/GenBank/DDBJ databases">
        <title>Lacunisphaera sp. strain TWA-58.</title>
        <authorList>
            <person name="Chen W.-M."/>
        </authorList>
    </citation>
    <scope>NUCLEOTIDE SEQUENCE [LARGE SCALE GENOMIC DNA]</scope>
    <source>
        <strain evidence="8 9">TWA-58</strain>
    </source>
</reference>
<keyword evidence="5 7" id="KW-1133">Transmembrane helix</keyword>
<comment type="pathway">
    <text evidence="7">Protein modification; lipoprotein biosynthesis (diacylglyceryl transfer).</text>
</comment>
<feature type="transmembrane region" description="Helical" evidence="7">
    <location>
        <begin position="50"/>
        <end position="74"/>
    </location>
</feature>
<evidence type="ECO:0000256" key="1">
    <source>
        <dbReference type="ARBA" id="ARBA00007150"/>
    </source>
</evidence>
<dbReference type="HAMAP" id="MF_01147">
    <property type="entry name" value="Lgt"/>
    <property type="match status" value="1"/>
</dbReference>
<dbReference type="Pfam" id="PF01790">
    <property type="entry name" value="LGT"/>
    <property type="match status" value="1"/>
</dbReference>
<keyword evidence="9" id="KW-1185">Reference proteome</keyword>
<keyword evidence="8" id="KW-0449">Lipoprotein</keyword>
<dbReference type="GO" id="GO:0042158">
    <property type="term" value="P:lipoprotein biosynthetic process"/>
    <property type="evidence" value="ECO:0007669"/>
    <property type="project" value="UniProtKB-UniRule"/>
</dbReference>
<dbReference type="EC" id="2.5.1.145" evidence="7"/>
<evidence type="ECO:0000256" key="4">
    <source>
        <dbReference type="ARBA" id="ARBA00022692"/>
    </source>
</evidence>
<dbReference type="AlphaFoldDB" id="A0A4Q1CCZ3"/>
<dbReference type="PROSITE" id="PS01311">
    <property type="entry name" value="LGT"/>
    <property type="match status" value="1"/>
</dbReference>
<dbReference type="EMBL" id="SDHX01000001">
    <property type="protein sequence ID" value="RXK56994.1"/>
    <property type="molecule type" value="Genomic_DNA"/>
</dbReference>
<name>A0A4Q1CCZ3_9BACT</name>
<feature type="transmembrane region" description="Helical" evidence="7">
    <location>
        <begin position="239"/>
        <end position="257"/>
    </location>
</feature>
<evidence type="ECO:0000313" key="9">
    <source>
        <dbReference type="Proteomes" id="UP000290218"/>
    </source>
</evidence>
<keyword evidence="3 7" id="KW-0808">Transferase</keyword>
<dbReference type="UniPathway" id="UPA00664"/>
<evidence type="ECO:0000256" key="6">
    <source>
        <dbReference type="ARBA" id="ARBA00023136"/>
    </source>
</evidence>
<comment type="catalytic activity">
    <reaction evidence="7">
        <text>L-cysteinyl-[prolipoprotein] + a 1,2-diacyl-sn-glycero-3-phospho-(1'-sn-glycerol) = an S-1,2-diacyl-sn-glyceryl-L-cysteinyl-[prolipoprotein] + sn-glycerol 1-phosphate + H(+)</text>
        <dbReference type="Rhea" id="RHEA:56712"/>
        <dbReference type="Rhea" id="RHEA-COMP:14679"/>
        <dbReference type="Rhea" id="RHEA-COMP:14680"/>
        <dbReference type="ChEBI" id="CHEBI:15378"/>
        <dbReference type="ChEBI" id="CHEBI:29950"/>
        <dbReference type="ChEBI" id="CHEBI:57685"/>
        <dbReference type="ChEBI" id="CHEBI:64716"/>
        <dbReference type="ChEBI" id="CHEBI:140658"/>
        <dbReference type="EC" id="2.5.1.145"/>
    </reaction>
</comment>
<comment type="similarity">
    <text evidence="1 7">Belongs to the Lgt family.</text>
</comment>
<keyword evidence="6 7" id="KW-0472">Membrane</keyword>
<feature type="transmembrane region" description="Helical" evidence="7">
    <location>
        <begin position="118"/>
        <end position="139"/>
    </location>
</feature>
<comment type="function">
    <text evidence="7">Catalyzes the transfer of the diacylglyceryl group from phosphatidylglycerol to the sulfhydryl group of the N-terminal cysteine of a prolipoprotein, the first step in the formation of mature lipoproteins.</text>
</comment>
<organism evidence="8 9">
    <name type="scientific">Oleiharenicola lentus</name>
    <dbReference type="NCBI Taxonomy" id="2508720"/>
    <lineage>
        <taxon>Bacteria</taxon>
        <taxon>Pseudomonadati</taxon>
        <taxon>Verrucomicrobiota</taxon>
        <taxon>Opitutia</taxon>
        <taxon>Opitutales</taxon>
        <taxon>Opitutaceae</taxon>
        <taxon>Oleiharenicola</taxon>
    </lineage>
</organism>
<dbReference type="GO" id="GO:0005886">
    <property type="term" value="C:plasma membrane"/>
    <property type="evidence" value="ECO:0007669"/>
    <property type="project" value="UniProtKB-SubCell"/>
</dbReference>
<keyword evidence="2 7" id="KW-1003">Cell membrane</keyword>
<feature type="binding site" evidence="7">
    <location>
        <position position="137"/>
    </location>
    <ligand>
        <name>a 1,2-diacyl-sn-glycero-3-phospho-(1'-sn-glycerol)</name>
        <dbReference type="ChEBI" id="CHEBI:64716"/>
    </ligand>
</feature>
<accession>A0A4Q1CCZ3</accession>
<dbReference type="NCBIfam" id="TIGR00544">
    <property type="entry name" value="lgt"/>
    <property type="match status" value="1"/>
</dbReference>
<feature type="transmembrane region" description="Helical" evidence="7">
    <location>
        <begin position="94"/>
        <end position="111"/>
    </location>
</feature>
<proteinExistence type="inferred from homology"/>
<comment type="subcellular location">
    <subcellularLocation>
        <location evidence="7">Cell membrane</location>
        <topology evidence="7">Multi-pass membrane protein</topology>
    </subcellularLocation>
</comment>
<evidence type="ECO:0000256" key="2">
    <source>
        <dbReference type="ARBA" id="ARBA00022475"/>
    </source>
</evidence>
<gene>
    <name evidence="7" type="primary">lgt</name>
    <name evidence="8" type="ORF">ESB00_13040</name>
</gene>
<dbReference type="PANTHER" id="PTHR30589">
    <property type="entry name" value="PROLIPOPROTEIN DIACYLGLYCERYL TRANSFERASE"/>
    <property type="match status" value="1"/>
</dbReference>
<dbReference type="Proteomes" id="UP000290218">
    <property type="component" value="Unassembled WGS sequence"/>
</dbReference>
<sequence length="268" mass="29336">MHTPHPFLIQFGENFGLRYYGLAYLLGFAGAAWLLHRYHRTGRSSVGPDAIWDLMTYLIAGVLVGGRLGYFLFYQPGSLLREPLALFRVWEGGMASHGGFLGVTLALVIFARRHRVGFLHLGDLIVSTVPLGLGLGRLANFLNGELWGKATDASWAVVFSATGGGNVPRHPSQLYEAALEGFLLLAYVQTRLWKSDVVRQQPGRLAGEFLFGYALARVVCELFREPDAGVSLILGLSRGTFYSLFLAAAGVALMVYARRSIRSGSSRP</sequence>
<dbReference type="GO" id="GO:0008961">
    <property type="term" value="F:phosphatidylglycerol-prolipoprotein diacylglyceryl transferase activity"/>
    <property type="evidence" value="ECO:0007669"/>
    <property type="project" value="UniProtKB-UniRule"/>
</dbReference>
<evidence type="ECO:0000313" key="8">
    <source>
        <dbReference type="EMBL" id="RXK56994.1"/>
    </source>
</evidence>
<evidence type="ECO:0000256" key="5">
    <source>
        <dbReference type="ARBA" id="ARBA00022989"/>
    </source>
</evidence>
<keyword evidence="4 7" id="KW-0812">Transmembrane</keyword>